<dbReference type="AlphaFoldDB" id="A0AAW9SPW3"/>
<dbReference type="EMBL" id="JBDNCH010000002">
    <property type="protein sequence ID" value="MEN9060990.1"/>
    <property type="molecule type" value="Genomic_DNA"/>
</dbReference>
<dbReference type="Proteomes" id="UP001428774">
    <property type="component" value="Unassembled WGS sequence"/>
</dbReference>
<feature type="region of interest" description="Disordered" evidence="1">
    <location>
        <begin position="34"/>
        <end position="53"/>
    </location>
</feature>
<keyword evidence="2" id="KW-0732">Signal</keyword>
<evidence type="ECO:0000256" key="2">
    <source>
        <dbReference type="SAM" id="SignalP"/>
    </source>
</evidence>
<organism evidence="3 4">
    <name type="scientific">Ponticoccus litoralis</name>
    <dbReference type="NCBI Taxonomy" id="422297"/>
    <lineage>
        <taxon>Bacteria</taxon>
        <taxon>Pseudomonadati</taxon>
        <taxon>Pseudomonadota</taxon>
        <taxon>Alphaproteobacteria</taxon>
        <taxon>Rhodobacterales</taxon>
        <taxon>Roseobacteraceae</taxon>
        <taxon>Ponticoccus</taxon>
    </lineage>
</organism>
<name>A0AAW9SPW3_9RHOB</name>
<sequence length="53" mass="5447">MTRILTAAALALALPLAATASPINLPELTFPEPVAHPDVSTQGCTTTDTALCR</sequence>
<comment type="caution">
    <text evidence="3">The sequence shown here is derived from an EMBL/GenBank/DDBJ whole genome shotgun (WGS) entry which is preliminary data.</text>
</comment>
<feature type="compositionally biased region" description="Polar residues" evidence="1">
    <location>
        <begin position="39"/>
        <end position="53"/>
    </location>
</feature>
<keyword evidence="4" id="KW-1185">Reference proteome</keyword>
<evidence type="ECO:0000256" key="1">
    <source>
        <dbReference type="SAM" id="MobiDB-lite"/>
    </source>
</evidence>
<feature type="signal peptide" evidence="2">
    <location>
        <begin position="1"/>
        <end position="20"/>
    </location>
</feature>
<protein>
    <submittedName>
        <fullName evidence="3">Uncharacterized protein</fullName>
    </submittedName>
</protein>
<proteinExistence type="predicted"/>
<feature type="chain" id="PRO_5043544405" evidence="2">
    <location>
        <begin position="21"/>
        <end position="53"/>
    </location>
</feature>
<reference evidence="3 4" key="1">
    <citation type="submission" date="2024-05" db="EMBL/GenBank/DDBJ databases">
        <title>Genome sequence of Ponticoccus litoralis KCCM 90028.</title>
        <authorList>
            <person name="Kim J.M."/>
            <person name="Lee J.K."/>
            <person name="Choi B.J."/>
            <person name="Bayburt H."/>
            <person name="Baek J.H."/>
            <person name="Jeon C.O."/>
        </authorList>
    </citation>
    <scope>NUCLEOTIDE SEQUENCE [LARGE SCALE GENOMIC DNA]</scope>
    <source>
        <strain evidence="3 4">KCCM 90028</strain>
    </source>
</reference>
<gene>
    <name evidence="3" type="ORF">ABFB10_07990</name>
</gene>
<evidence type="ECO:0000313" key="3">
    <source>
        <dbReference type="EMBL" id="MEN9060990.1"/>
    </source>
</evidence>
<evidence type="ECO:0000313" key="4">
    <source>
        <dbReference type="Proteomes" id="UP001428774"/>
    </source>
</evidence>
<dbReference type="RefSeq" id="WP_347166111.1">
    <property type="nucleotide sequence ID" value="NZ_JBDNCH010000002.1"/>
</dbReference>
<accession>A0AAW9SPW3</accession>